<keyword evidence="1" id="KW-0732">Signal</keyword>
<dbReference type="RefSeq" id="WP_348395460.1">
    <property type="nucleotide sequence ID" value="NZ_CP136600.1"/>
</dbReference>
<organism evidence="3 4">
    <name type="scientific">Thalassotalea fonticola</name>
    <dbReference type="NCBI Taxonomy" id="3065649"/>
    <lineage>
        <taxon>Bacteria</taxon>
        <taxon>Pseudomonadati</taxon>
        <taxon>Pseudomonadota</taxon>
        <taxon>Gammaproteobacteria</taxon>
        <taxon>Alteromonadales</taxon>
        <taxon>Colwelliaceae</taxon>
        <taxon>Thalassotalea</taxon>
    </lineage>
</organism>
<gene>
    <name evidence="3" type="ORF">RI844_14905</name>
</gene>
<dbReference type="InterPro" id="IPR032812">
    <property type="entry name" value="SbsA_Ig"/>
</dbReference>
<dbReference type="Proteomes" id="UP001301442">
    <property type="component" value="Chromosome"/>
</dbReference>
<evidence type="ECO:0000256" key="1">
    <source>
        <dbReference type="ARBA" id="ARBA00022729"/>
    </source>
</evidence>
<evidence type="ECO:0000313" key="4">
    <source>
        <dbReference type="Proteomes" id="UP001301442"/>
    </source>
</evidence>
<feature type="domain" description="SbsA Ig-like" evidence="2">
    <location>
        <begin position="24"/>
        <end position="121"/>
    </location>
</feature>
<accession>A0ABZ0GLK3</accession>
<dbReference type="EMBL" id="CP136600">
    <property type="protein sequence ID" value="WOH36648.1"/>
    <property type="molecule type" value="Genomic_DNA"/>
</dbReference>
<evidence type="ECO:0000259" key="2">
    <source>
        <dbReference type="Pfam" id="PF13205"/>
    </source>
</evidence>
<reference evidence="3 4" key="1">
    <citation type="submission" date="2023-09" db="EMBL/GenBank/DDBJ databases">
        <authorList>
            <person name="Qi X."/>
        </authorList>
    </citation>
    <scope>NUCLEOTIDE SEQUENCE [LARGE SCALE GENOMIC DNA]</scope>
    <source>
        <strain evidence="3 4">S1-1</strain>
    </source>
</reference>
<sequence>MLITLTACGGGGGDNESDVPVDPDTPITVDSLTPAANADNIDITPNIEVLFSESIELPGMQTTVVLENSQGAIPGSSIISDEKLTFTPSEYLDYSSKYTITIGSEETSAREITESSSVFTTASKPVDPVEPEHFTLSSINSSGNTLVTMGIPFAPGALANTDMVKIFDESGQEVNIFVKPTLQWHFKTAPDNTIRAVKVQFYVDMDSGEEQTYSWDISEERDTAQDLSEQSLSQSLTASTVSGKAGVDIPKIVAIHKPQYLADSQLIEPFKPEASDNHKTYTTAQFSWAKDLNFDSSSLSDWLFDRPTALYKMCMRTGQTDCYVEAIQSYHYWQSNLVTQGQASYPDCAGGLNINGSSKACDTKYLYLEPIKLHTALTGIDNVFSDKVFLKKMADLADETHYQGDNYDNYEADGSFTERSAGITLLAKVIAYELLPEHAESILTDINQRIDVLYDMQQTPPDGFAVDDTFRHSWARHEGQSYPGVIADDRRFSPWMSENIVDALWHQYQIAPSDKIKQMLLGMARGALKWGFNTSSGYIDKFGSGLSDLPNGDEWNSSCSVETNGYKPIVLYSGSSTADDQALISTQNSNGQSSDAHNAEAVLTLAMGYHFSNDTAEKAEFNNLIEDIHNSYFTQSCGSNGATERKFNWNNRSNAWGTYLFLKTSS</sequence>
<dbReference type="Pfam" id="PF13205">
    <property type="entry name" value="Big_5"/>
    <property type="match status" value="1"/>
</dbReference>
<proteinExistence type="predicted"/>
<evidence type="ECO:0000313" key="3">
    <source>
        <dbReference type="EMBL" id="WOH36648.1"/>
    </source>
</evidence>
<dbReference type="Gene3D" id="2.60.40.3710">
    <property type="match status" value="1"/>
</dbReference>
<protein>
    <submittedName>
        <fullName evidence="3">Ig-like domain-containing protein</fullName>
    </submittedName>
</protein>
<name>A0ABZ0GLK3_9GAMM</name>
<keyword evidence="4" id="KW-1185">Reference proteome</keyword>